<evidence type="ECO:0000313" key="2">
    <source>
        <dbReference type="EMBL" id="CAG5023456.1"/>
    </source>
</evidence>
<feature type="compositionally biased region" description="Basic and acidic residues" evidence="1">
    <location>
        <begin position="65"/>
        <end position="93"/>
    </location>
</feature>
<dbReference type="Proteomes" id="UP000691718">
    <property type="component" value="Unassembled WGS sequence"/>
</dbReference>
<evidence type="ECO:0000256" key="1">
    <source>
        <dbReference type="SAM" id="MobiDB-lite"/>
    </source>
</evidence>
<protein>
    <submittedName>
        <fullName evidence="2">(apollo) hypothetical protein</fullName>
    </submittedName>
</protein>
<keyword evidence="3" id="KW-1185">Reference proteome</keyword>
<sequence>MPILPKEETEGVSTRSQRQHETDQRRFGGATPQTSEVQPPAAGPSVAPTSAAPDLGTLMVMLQEQARRQDEQVRRLEEQLRGGQDEQALRQEE</sequence>
<proteinExistence type="predicted"/>
<dbReference type="EMBL" id="CAJQZP010001153">
    <property type="protein sequence ID" value="CAG5023456.1"/>
    <property type="molecule type" value="Genomic_DNA"/>
</dbReference>
<organism evidence="2 3">
    <name type="scientific">Parnassius apollo</name>
    <name type="common">Apollo butterfly</name>
    <name type="synonym">Papilio apollo</name>
    <dbReference type="NCBI Taxonomy" id="110799"/>
    <lineage>
        <taxon>Eukaryota</taxon>
        <taxon>Metazoa</taxon>
        <taxon>Ecdysozoa</taxon>
        <taxon>Arthropoda</taxon>
        <taxon>Hexapoda</taxon>
        <taxon>Insecta</taxon>
        <taxon>Pterygota</taxon>
        <taxon>Neoptera</taxon>
        <taxon>Endopterygota</taxon>
        <taxon>Lepidoptera</taxon>
        <taxon>Glossata</taxon>
        <taxon>Ditrysia</taxon>
        <taxon>Papilionoidea</taxon>
        <taxon>Papilionidae</taxon>
        <taxon>Parnassiinae</taxon>
        <taxon>Parnassini</taxon>
        <taxon>Parnassius</taxon>
        <taxon>Parnassius</taxon>
    </lineage>
</organism>
<feature type="region of interest" description="Disordered" evidence="1">
    <location>
        <begin position="1"/>
        <end position="93"/>
    </location>
</feature>
<dbReference type="OrthoDB" id="7483113at2759"/>
<name>A0A8S3XGX3_PARAO</name>
<dbReference type="AlphaFoldDB" id="A0A8S3XGX3"/>
<accession>A0A8S3XGX3</accession>
<gene>
    <name evidence="2" type="ORF">PAPOLLO_LOCUS17967</name>
</gene>
<comment type="caution">
    <text evidence="2">The sequence shown here is derived from an EMBL/GenBank/DDBJ whole genome shotgun (WGS) entry which is preliminary data.</text>
</comment>
<reference evidence="2" key="1">
    <citation type="submission" date="2021-04" db="EMBL/GenBank/DDBJ databases">
        <authorList>
            <person name="Tunstrom K."/>
        </authorList>
    </citation>
    <scope>NUCLEOTIDE SEQUENCE</scope>
</reference>
<evidence type="ECO:0000313" key="3">
    <source>
        <dbReference type="Proteomes" id="UP000691718"/>
    </source>
</evidence>